<organism evidence="2 3">
    <name type="scientific">Talaromyces amestolkiae</name>
    <dbReference type="NCBI Taxonomy" id="1196081"/>
    <lineage>
        <taxon>Eukaryota</taxon>
        <taxon>Fungi</taxon>
        <taxon>Dikarya</taxon>
        <taxon>Ascomycota</taxon>
        <taxon>Pezizomycotina</taxon>
        <taxon>Eurotiomycetes</taxon>
        <taxon>Eurotiomycetidae</taxon>
        <taxon>Eurotiales</taxon>
        <taxon>Trichocomaceae</taxon>
        <taxon>Talaromyces</taxon>
        <taxon>Talaromyces sect. Talaromyces</taxon>
    </lineage>
</organism>
<proteinExistence type="predicted"/>
<feature type="compositionally biased region" description="Polar residues" evidence="1">
    <location>
        <begin position="147"/>
        <end position="156"/>
    </location>
</feature>
<dbReference type="OrthoDB" id="2663223at2759"/>
<evidence type="ECO:0000313" key="2">
    <source>
        <dbReference type="EMBL" id="RAO70261.1"/>
    </source>
</evidence>
<reference evidence="2 3" key="1">
    <citation type="journal article" date="2017" name="Biotechnol. Biofuels">
        <title>Differential beta-glucosidase expression as a function of carbon source availability in Talaromyces amestolkiae: a genomic and proteomic approach.</title>
        <authorList>
            <person name="de Eugenio L.I."/>
            <person name="Mendez-Liter J.A."/>
            <person name="Nieto-Dominguez M."/>
            <person name="Alonso L."/>
            <person name="Gil-Munoz J."/>
            <person name="Barriuso J."/>
            <person name="Prieto A."/>
            <person name="Martinez M.J."/>
        </authorList>
    </citation>
    <scope>NUCLEOTIDE SEQUENCE [LARGE SCALE GENOMIC DNA]</scope>
    <source>
        <strain evidence="2 3">CIB</strain>
    </source>
</reference>
<dbReference type="STRING" id="1196081.A0A364L3G1"/>
<protein>
    <submittedName>
        <fullName evidence="2">Uncharacterized protein</fullName>
    </submittedName>
</protein>
<accession>A0A364L3G1</accession>
<sequence length="639" mass="74292">MLPSLSRESANTTLVTPQPGQDGGNRVSFGSVEDDSFGRLQESLFGEEEDFDELEDSPCRRLRGKRPGRTRLIYLNTGSSTSGAEISGEDELNEDNEDGRDEDNEDGDDEDDEEDGKEDEDGEDDEEEDVHDDESIQSIKAEPLPVTQPNHNDGQSNFLERYQHENKWLELKSKPIPKLEPDRSKWVDEWFQAFQEGVRLKIPRFVNDGSKMAILDFLAAVDLQDAETLGELIFMGYKADIELSGMSETFHFESILLDFMLLRSDREPATTTQGEDKSHHIKEMDQIREDWYGLCFSNFPSTEYALDAWLEKWRLTYDRGVALKIPSFIEDNGKEAIYTFLYRVKNETGFSWFLPCYRSELEFNDPVPSFASILDDFQLEWIGHKEVAEEKAAEAKKKCVCGLKNHQKWVECYYLNSSIRPEGWIPKTTVMARIDEQARTDRKLKNFIRKHRKKQSPPPPEQEEPKKEEKPKDAETEEEKEAKRGPIQVIFPHLSGEALETNEKIKTSFFVFKDSPIHFCNDRSRFMTFKQRDPTLPQNRIHCMDPFKTTIGIHGVGRVKVKATTPDGVEKGVHIELHEVKYCPEAPWNAISIDLFNSWRYYFDEVKLMFYYITNKERKYFAKVEERFGRRMLEYNLVE</sequence>
<name>A0A364L3G1_TALAM</name>
<feature type="region of interest" description="Disordered" evidence="1">
    <location>
        <begin position="1"/>
        <end position="156"/>
    </location>
</feature>
<gene>
    <name evidence="2" type="ORF">BHQ10_006273</name>
</gene>
<evidence type="ECO:0000256" key="1">
    <source>
        <dbReference type="SAM" id="MobiDB-lite"/>
    </source>
</evidence>
<dbReference type="EMBL" id="MIKG01000011">
    <property type="protein sequence ID" value="RAO70261.1"/>
    <property type="molecule type" value="Genomic_DNA"/>
</dbReference>
<evidence type="ECO:0000313" key="3">
    <source>
        <dbReference type="Proteomes" id="UP000249363"/>
    </source>
</evidence>
<dbReference type="Proteomes" id="UP000249363">
    <property type="component" value="Unassembled WGS sequence"/>
</dbReference>
<feature type="compositionally biased region" description="Acidic residues" evidence="1">
    <location>
        <begin position="45"/>
        <end position="56"/>
    </location>
</feature>
<feature type="compositionally biased region" description="Basic and acidic residues" evidence="1">
    <location>
        <begin position="463"/>
        <end position="484"/>
    </location>
</feature>
<feature type="compositionally biased region" description="Acidic residues" evidence="1">
    <location>
        <begin position="87"/>
        <end position="132"/>
    </location>
</feature>
<comment type="caution">
    <text evidence="2">The sequence shown here is derived from an EMBL/GenBank/DDBJ whole genome shotgun (WGS) entry which is preliminary data.</text>
</comment>
<feature type="region of interest" description="Disordered" evidence="1">
    <location>
        <begin position="446"/>
        <end position="485"/>
    </location>
</feature>
<dbReference type="AlphaFoldDB" id="A0A364L3G1"/>
<keyword evidence="3" id="KW-1185">Reference proteome</keyword>
<feature type="compositionally biased region" description="Polar residues" evidence="1">
    <location>
        <begin position="1"/>
        <end position="19"/>
    </location>
</feature>
<dbReference type="RefSeq" id="XP_040734777.1">
    <property type="nucleotide sequence ID" value="XM_040878841.1"/>
</dbReference>
<dbReference type="GeneID" id="63795489"/>
<feature type="compositionally biased region" description="Basic residues" evidence="1">
    <location>
        <begin position="60"/>
        <end position="69"/>
    </location>
</feature>
<feature type="compositionally biased region" description="Basic residues" evidence="1">
    <location>
        <begin position="446"/>
        <end position="455"/>
    </location>
</feature>